<organism evidence="1 2">
    <name type="scientific">Trichoderma asperellum (strain ATCC 204424 / CBS 433.97 / NBRC 101777)</name>
    <dbReference type="NCBI Taxonomy" id="1042311"/>
    <lineage>
        <taxon>Eukaryota</taxon>
        <taxon>Fungi</taxon>
        <taxon>Dikarya</taxon>
        <taxon>Ascomycota</taxon>
        <taxon>Pezizomycotina</taxon>
        <taxon>Sordariomycetes</taxon>
        <taxon>Hypocreomycetidae</taxon>
        <taxon>Hypocreales</taxon>
        <taxon>Hypocreaceae</taxon>
        <taxon>Trichoderma</taxon>
    </lineage>
</organism>
<dbReference type="Proteomes" id="UP000240493">
    <property type="component" value="Unassembled WGS sequence"/>
</dbReference>
<protein>
    <submittedName>
        <fullName evidence="1">Uncharacterized protein</fullName>
    </submittedName>
</protein>
<dbReference type="EMBL" id="KZ679272">
    <property type="protein sequence ID" value="PTB36015.1"/>
    <property type="molecule type" value="Genomic_DNA"/>
</dbReference>
<proteinExistence type="predicted"/>
<evidence type="ECO:0000313" key="1">
    <source>
        <dbReference type="EMBL" id="PTB36015.1"/>
    </source>
</evidence>
<gene>
    <name evidence="1" type="ORF">M441DRAFT_290477</name>
</gene>
<accession>A0A2T3YTX6</accession>
<evidence type="ECO:0000313" key="2">
    <source>
        <dbReference type="Proteomes" id="UP000240493"/>
    </source>
</evidence>
<keyword evidence="2" id="KW-1185">Reference proteome</keyword>
<name>A0A2T3YTX6_TRIA4</name>
<dbReference type="AlphaFoldDB" id="A0A2T3YTX6"/>
<sequence length="82" mass="9250">MGGITTPFQCLIHAPFRAASSSLLVLCTPLYLHWQRNSVWLSTTHTPYASLDERLRLIPSRQRRLLLLARLGALLEGALPLR</sequence>
<reference evidence="1 2" key="1">
    <citation type="submission" date="2016-07" db="EMBL/GenBank/DDBJ databases">
        <title>Multiple horizontal gene transfer events from other fungi enriched the ability of initially mycotrophic Trichoderma (Ascomycota) to feed on dead plant biomass.</title>
        <authorList>
            <consortium name="DOE Joint Genome Institute"/>
            <person name="Aerts A."/>
            <person name="Atanasova L."/>
            <person name="Chenthamara K."/>
            <person name="Zhang J."/>
            <person name="Grujic M."/>
            <person name="Henrissat B."/>
            <person name="Kuo A."/>
            <person name="Salamov A."/>
            <person name="Lipzen A."/>
            <person name="Labutti K."/>
            <person name="Barry K."/>
            <person name="Miao Y."/>
            <person name="Rahimi M.J."/>
            <person name="Shen Q."/>
            <person name="Grigoriev I.V."/>
            <person name="Kubicek C.P."/>
            <person name="Druzhinina I.S."/>
        </authorList>
    </citation>
    <scope>NUCLEOTIDE SEQUENCE [LARGE SCALE GENOMIC DNA]</scope>
    <source>
        <strain evidence="1 2">CBS 433.97</strain>
    </source>
</reference>